<protein>
    <submittedName>
        <fullName evidence="1">Uncharacterized protein</fullName>
    </submittedName>
</protein>
<accession>A0A1C6VRZ5</accession>
<dbReference type="STRING" id="47855.GA0070606_4976"/>
<dbReference type="Proteomes" id="UP000199001">
    <property type="component" value="Unassembled WGS sequence"/>
</dbReference>
<dbReference type="RefSeq" id="WP_091104754.1">
    <property type="nucleotide sequence ID" value="NZ_FMHZ01000002.1"/>
</dbReference>
<proteinExistence type="predicted"/>
<dbReference type="OrthoDB" id="3831300at2"/>
<reference evidence="2" key="1">
    <citation type="submission" date="2016-06" db="EMBL/GenBank/DDBJ databases">
        <authorList>
            <person name="Varghese N."/>
            <person name="Submissions Spin"/>
        </authorList>
    </citation>
    <scope>NUCLEOTIDE SEQUENCE [LARGE SCALE GENOMIC DNA]</scope>
    <source>
        <strain evidence="2">DSM 43903</strain>
    </source>
</reference>
<keyword evidence="2" id="KW-1185">Reference proteome</keyword>
<name>A0A1C6VRZ5_9ACTN</name>
<evidence type="ECO:0000313" key="2">
    <source>
        <dbReference type="Proteomes" id="UP000199001"/>
    </source>
</evidence>
<gene>
    <name evidence="1" type="ORF">GA0070606_4976</name>
</gene>
<dbReference type="AlphaFoldDB" id="A0A1C6VRZ5"/>
<dbReference type="EMBL" id="FMHZ01000002">
    <property type="protein sequence ID" value="SCL69101.1"/>
    <property type="molecule type" value="Genomic_DNA"/>
</dbReference>
<sequence length="128" mass="13872">MSKPWFARAAVVGGIVVATIVGSTAPALASNKSLSLSGGRGTMTFIDDGDMFQVCDTRADGHGVTGELFYRSWLEPTSRRVLTVDDGGDSGCDKSGYNVGNDGYYQMRLCWNGWDPIVSCQWSEEFNE</sequence>
<organism evidence="1 2">
    <name type="scientific">Micromonospora citrea</name>
    <dbReference type="NCBI Taxonomy" id="47855"/>
    <lineage>
        <taxon>Bacteria</taxon>
        <taxon>Bacillati</taxon>
        <taxon>Actinomycetota</taxon>
        <taxon>Actinomycetes</taxon>
        <taxon>Micromonosporales</taxon>
        <taxon>Micromonosporaceae</taxon>
        <taxon>Micromonospora</taxon>
    </lineage>
</organism>
<evidence type="ECO:0000313" key="1">
    <source>
        <dbReference type="EMBL" id="SCL69101.1"/>
    </source>
</evidence>